<dbReference type="AlphaFoldDB" id="A0AAD6SK02"/>
<comment type="caution">
    <text evidence="1">The sequence shown here is derived from an EMBL/GenBank/DDBJ whole genome shotgun (WGS) entry which is preliminary data.</text>
</comment>
<accession>A0AAD6SK02</accession>
<gene>
    <name evidence="1" type="ORF">C8F04DRAFT_1188691</name>
</gene>
<evidence type="ECO:0000313" key="2">
    <source>
        <dbReference type="Proteomes" id="UP001218188"/>
    </source>
</evidence>
<evidence type="ECO:0000313" key="1">
    <source>
        <dbReference type="EMBL" id="KAJ7028323.1"/>
    </source>
</evidence>
<dbReference type="Proteomes" id="UP001218188">
    <property type="component" value="Unassembled WGS sequence"/>
</dbReference>
<reference evidence="1" key="1">
    <citation type="submission" date="2023-03" db="EMBL/GenBank/DDBJ databases">
        <title>Massive genome expansion in bonnet fungi (Mycena s.s.) driven by repeated elements and novel gene families across ecological guilds.</title>
        <authorList>
            <consortium name="Lawrence Berkeley National Laboratory"/>
            <person name="Harder C.B."/>
            <person name="Miyauchi S."/>
            <person name="Viragh M."/>
            <person name="Kuo A."/>
            <person name="Thoen E."/>
            <person name="Andreopoulos B."/>
            <person name="Lu D."/>
            <person name="Skrede I."/>
            <person name="Drula E."/>
            <person name="Henrissat B."/>
            <person name="Morin E."/>
            <person name="Kohler A."/>
            <person name="Barry K."/>
            <person name="LaButti K."/>
            <person name="Morin E."/>
            <person name="Salamov A."/>
            <person name="Lipzen A."/>
            <person name="Mereny Z."/>
            <person name="Hegedus B."/>
            <person name="Baldrian P."/>
            <person name="Stursova M."/>
            <person name="Weitz H."/>
            <person name="Taylor A."/>
            <person name="Grigoriev I.V."/>
            <person name="Nagy L.G."/>
            <person name="Martin F."/>
            <person name="Kauserud H."/>
        </authorList>
    </citation>
    <scope>NUCLEOTIDE SEQUENCE</scope>
    <source>
        <strain evidence="1">CBHHK200</strain>
    </source>
</reference>
<proteinExistence type="predicted"/>
<protein>
    <submittedName>
        <fullName evidence="1">Uncharacterized protein</fullName>
    </submittedName>
</protein>
<organism evidence="1 2">
    <name type="scientific">Mycena alexandri</name>
    <dbReference type="NCBI Taxonomy" id="1745969"/>
    <lineage>
        <taxon>Eukaryota</taxon>
        <taxon>Fungi</taxon>
        <taxon>Dikarya</taxon>
        <taxon>Basidiomycota</taxon>
        <taxon>Agaricomycotina</taxon>
        <taxon>Agaricomycetes</taxon>
        <taxon>Agaricomycetidae</taxon>
        <taxon>Agaricales</taxon>
        <taxon>Marasmiineae</taxon>
        <taxon>Mycenaceae</taxon>
        <taxon>Mycena</taxon>
    </lineage>
</organism>
<sequence>MEEIQKSTYLYSASRFLRVTTIQLFKLLNRRSKSSAVLALEELTLFRMIARTSEKARGTEARRSSTRWRRFAAKGRGTEARVSALQEALQLNMAAHPHRTSSKLEVQPSKTRFSQSHSAKSFGPDCRGHVRSVVSGSGTASGARPHAAVGHNSHIHLEPPRPRRVGVASSAGAFESAYVMNLVFNATDPINNVCVAPLGLVWLLSGRRRQCIQTLATTFNKRVPSLPLKRLSTRD</sequence>
<name>A0AAD6SK02_9AGAR</name>
<dbReference type="EMBL" id="JARJCM010000113">
    <property type="protein sequence ID" value="KAJ7028323.1"/>
    <property type="molecule type" value="Genomic_DNA"/>
</dbReference>
<keyword evidence="2" id="KW-1185">Reference proteome</keyword>